<keyword evidence="3" id="KW-1185">Reference proteome</keyword>
<gene>
    <name evidence="2" type="ORF">JMJ35_006128</name>
</gene>
<dbReference type="Proteomes" id="UP001166286">
    <property type="component" value="Unassembled WGS sequence"/>
</dbReference>
<evidence type="ECO:0000256" key="1">
    <source>
        <dbReference type="SAM" id="MobiDB-lite"/>
    </source>
</evidence>
<feature type="region of interest" description="Disordered" evidence="1">
    <location>
        <begin position="207"/>
        <end position="245"/>
    </location>
</feature>
<feature type="region of interest" description="Disordered" evidence="1">
    <location>
        <begin position="106"/>
        <end position="186"/>
    </location>
</feature>
<sequence length="245" mass="26880">MSEAAPAPEIRYETDAEPPLWLEKPLPETPMSKEPLSAMEEWFPTSSYQYIQLPARKTSAAAIPATSRCKIGSQLFVKQEGPLPERSAVESLESLALAFGGWPTPTSKPATLSEPPYPINDGRVSKESDHQEPMERSQISLTESSTRAEIRNFSRPLGTPRAPLEFSQLPLPNVSRPPRLVGSSRFPQGRFVSPAAGDVATASNQLSSVNGGRFEGKHENANLWQKGDADDSWGKERSCSRCELM</sequence>
<protein>
    <submittedName>
        <fullName evidence="2">Uncharacterized protein</fullName>
    </submittedName>
</protein>
<feature type="compositionally biased region" description="Basic and acidic residues" evidence="1">
    <location>
        <begin position="227"/>
        <end position="245"/>
    </location>
</feature>
<name>A0AA39QYL6_9LECA</name>
<dbReference type="AlphaFoldDB" id="A0AA39QYL6"/>
<dbReference type="EMBL" id="JAFEKC020000013">
    <property type="protein sequence ID" value="KAK0511555.1"/>
    <property type="molecule type" value="Genomic_DNA"/>
</dbReference>
<comment type="caution">
    <text evidence="2">The sequence shown here is derived from an EMBL/GenBank/DDBJ whole genome shotgun (WGS) entry which is preliminary data.</text>
</comment>
<feature type="region of interest" description="Disordered" evidence="1">
    <location>
        <begin position="1"/>
        <end position="32"/>
    </location>
</feature>
<feature type="compositionally biased region" description="Basic and acidic residues" evidence="1">
    <location>
        <begin position="123"/>
        <end position="135"/>
    </location>
</feature>
<evidence type="ECO:0000313" key="2">
    <source>
        <dbReference type="EMBL" id="KAK0511555.1"/>
    </source>
</evidence>
<organism evidence="2 3">
    <name type="scientific">Cladonia borealis</name>
    <dbReference type="NCBI Taxonomy" id="184061"/>
    <lineage>
        <taxon>Eukaryota</taxon>
        <taxon>Fungi</taxon>
        <taxon>Dikarya</taxon>
        <taxon>Ascomycota</taxon>
        <taxon>Pezizomycotina</taxon>
        <taxon>Lecanoromycetes</taxon>
        <taxon>OSLEUM clade</taxon>
        <taxon>Lecanoromycetidae</taxon>
        <taxon>Lecanorales</taxon>
        <taxon>Lecanorineae</taxon>
        <taxon>Cladoniaceae</taxon>
        <taxon>Cladonia</taxon>
    </lineage>
</organism>
<evidence type="ECO:0000313" key="3">
    <source>
        <dbReference type="Proteomes" id="UP001166286"/>
    </source>
</evidence>
<accession>A0AA39QYL6</accession>
<proteinExistence type="predicted"/>
<reference evidence="2" key="1">
    <citation type="submission" date="2023-03" db="EMBL/GenBank/DDBJ databases">
        <title>Complete genome of Cladonia borealis.</title>
        <authorList>
            <person name="Park H."/>
        </authorList>
    </citation>
    <scope>NUCLEOTIDE SEQUENCE</scope>
    <source>
        <strain evidence="2">ANT050790</strain>
    </source>
</reference>